<sequence>MSLKSCRGLIYDKDGSVAEVASQLHLHRTSIYNRLGRIRDLIGVDPLNGYVRL</sequence>
<keyword evidence="3" id="KW-1185">Reference proteome</keyword>
<dbReference type="EMBL" id="SOFP01000035">
    <property type="protein sequence ID" value="TFC16827.1"/>
    <property type="molecule type" value="Genomic_DNA"/>
</dbReference>
<evidence type="ECO:0000313" key="2">
    <source>
        <dbReference type="EMBL" id="TFC16827.1"/>
    </source>
</evidence>
<organism evidence="2 3">
    <name type="scientific">Cryobacterium algoritolerans</name>
    <dbReference type="NCBI Taxonomy" id="1259184"/>
    <lineage>
        <taxon>Bacteria</taxon>
        <taxon>Bacillati</taxon>
        <taxon>Actinomycetota</taxon>
        <taxon>Actinomycetes</taxon>
        <taxon>Micrococcales</taxon>
        <taxon>Microbacteriaceae</taxon>
        <taxon>Cryobacterium</taxon>
    </lineage>
</organism>
<comment type="caution">
    <text evidence="2">The sequence shown here is derived from an EMBL/GenBank/DDBJ whole genome shotgun (WGS) entry which is preliminary data.</text>
</comment>
<dbReference type="OrthoDB" id="3505602at2"/>
<reference evidence="2 3" key="1">
    <citation type="submission" date="2019-03" db="EMBL/GenBank/DDBJ databases">
        <title>Genomics of glacier-inhabiting Cryobacterium strains.</title>
        <authorList>
            <person name="Liu Q."/>
            <person name="Xin Y.-H."/>
        </authorList>
    </citation>
    <scope>NUCLEOTIDE SEQUENCE [LARGE SCALE GENOMIC DNA]</scope>
    <source>
        <strain evidence="2 3">MDT1-3</strain>
    </source>
</reference>
<dbReference type="Proteomes" id="UP000298412">
    <property type="component" value="Unassembled WGS sequence"/>
</dbReference>
<evidence type="ECO:0000313" key="3">
    <source>
        <dbReference type="Proteomes" id="UP000298412"/>
    </source>
</evidence>
<protein>
    <submittedName>
        <fullName evidence="2">PucR family transcriptional regulator</fullName>
    </submittedName>
</protein>
<dbReference type="Gene3D" id="1.10.10.2840">
    <property type="entry name" value="PucR C-terminal helix-turn-helix domain"/>
    <property type="match status" value="1"/>
</dbReference>
<accession>A0A4R8WVK4</accession>
<proteinExistence type="predicted"/>
<dbReference type="Pfam" id="PF13556">
    <property type="entry name" value="HTH_30"/>
    <property type="match status" value="1"/>
</dbReference>
<evidence type="ECO:0000259" key="1">
    <source>
        <dbReference type="Pfam" id="PF13556"/>
    </source>
</evidence>
<name>A0A4R8WVK4_9MICO</name>
<dbReference type="AlphaFoldDB" id="A0A4R8WVK4"/>
<gene>
    <name evidence="2" type="ORF">E3O19_06770</name>
</gene>
<dbReference type="InterPro" id="IPR025736">
    <property type="entry name" value="PucR_C-HTH_dom"/>
</dbReference>
<feature type="domain" description="PucR C-terminal helix-turn-helix" evidence="1">
    <location>
        <begin position="12"/>
        <end position="52"/>
    </location>
</feature>
<dbReference type="InterPro" id="IPR042070">
    <property type="entry name" value="PucR_C-HTH_sf"/>
</dbReference>